<evidence type="ECO:0000313" key="1">
    <source>
        <dbReference type="EMBL" id="EMI56595.1"/>
    </source>
</evidence>
<sequence>METVPRLYRRVRGPKSDYAWTLQMMRDVKKSIRPSKQKAD</sequence>
<proteinExistence type="predicted"/>
<reference evidence="1 2" key="1">
    <citation type="journal article" date="2013" name="Mar. Genomics">
        <title>Expression of sulfatases in Rhodopirellula baltica and the diversity of sulfatases in the genus Rhodopirellula.</title>
        <authorList>
            <person name="Wegner C.E."/>
            <person name="Richter-Heitmann T."/>
            <person name="Klindworth A."/>
            <person name="Klockow C."/>
            <person name="Richter M."/>
            <person name="Achstetter T."/>
            <person name="Glockner F.O."/>
            <person name="Harder J."/>
        </authorList>
    </citation>
    <scope>NUCLEOTIDE SEQUENCE [LARGE SCALE GENOMIC DNA]</scope>
    <source>
        <strain evidence="1 2">SM41</strain>
    </source>
</reference>
<organism evidence="1 2">
    <name type="scientific">Rhodopirellula sallentina SM41</name>
    <dbReference type="NCBI Taxonomy" id="1263870"/>
    <lineage>
        <taxon>Bacteria</taxon>
        <taxon>Pseudomonadati</taxon>
        <taxon>Planctomycetota</taxon>
        <taxon>Planctomycetia</taxon>
        <taxon>Pirellulales</taxon>
        <taxon>Pirellulaceae</taxon>
        <taxon>Rhodopirellula</taxon>
    </lineage>
</organism>
<name>M5U574_9BACT</name>
<gene>
    <name evidence="1" type="ORF">RSSM_01928</name>
</gene>
<comment type="caution">
    <text evidence="1">The sequence shown here is derived from an EMBL/GenBank/DDBJ whole genome shotgun (WGS) entry which is preliminary data.</text>
</comment>
<keyword evidence="2" id="KW-1185">Reference proteome</keyword>
<dbReference type="PATRIC" id="fig|1263870.3.peg.2059"/>
<evidence type="ECO:0000313" key="2">
    <source>
        <dbReference type="Proteomes" id="UP000011885"/>
    </source>
</evidence>
<dbReference type="Proteomes" id="UP000011885">
    <property type="component" value="Unassembled WGS sequence"/>
</dbReference>
<dbReference type="AlphaFoldDB" id="M5U574"/>
<protein>
    <submittedName>
        <fullName evidence="1">Uncharacterized protein</fullName>
    </submittedName>
</protein>
<dbReference type="EMBL" id="ANOH01000136">
    <property type="protein sequence ID" value="EMI56595.1"/>
    <property type="molecule type" value="Genomic_DNA"/>
</dbReference>
<accession>M5U574</accession>